<evidence type="ECO:0000313" key="8">
    <source>
        <dbReference type="Proteomes" id="UP000005435"/>
    </source>
</evidence>
<gene>
    <name evidence="7" type="ordered locus">Clocl_3756</name>
</gene>
<evidence type="ECO:0000313" key="7">
    <source>
        <dbReference type="EMBL" id="AEV70209.1"/>
    </source>
</evidence>
<dbReference type="PANTHER" id="PTHR43133">
    <property type="entry name" value="RNA POLYMERASE ECF-TYPE SIGMA FACTO"/>
    <property type="match status" value="1"/>
</dbReference>
<reference evidence="7 8" key="2">
    <citation type="journal article" date="2012" name="Stand. Genomic Sci.">
        <title>Complete Genome Sequence of Clostridium clariflavum DSM 19732.</title>
        <authorList>
            <person name="Izquierdo J.A."/>
            <person name="Goodwin L."/>
            <person name="Davenport K.W."/>
            <person name="Teshima H."/>
            <person name="Bruce D."/>
            <person name="Detter C."/>
            <person name="Tapia R."/>
            <person name="Han S."/>
            <person name="Land M."/>
            <person name="Hauser L."/>
            <person name="Jeffries C.D."/>
            <person name="Han J."/>
            <person name="Pitluck S."/>
            <person name="Nolan M."/>
            <person name="Chen A."/>
            <person name="Huntemann M."/>
            <person name="Mavromatis K."/>
            <person name="Mikhailova N."/>
            <person name="Liolios K."/>
            <person name="Woyke T."/>
            <person name="Lynd L.R."/>
        </authorList>
    </citation>
    <scope>NUCLEOTIDE SEQUENCE [LARGE SCALE GENOMIC DNA]</scope>
    <source>
        <strain evidence="8">DSM 19732 / NBRC 101661 / EBR45</strain>
    </source>
</reference>
<evidence type="ECO:0000256" key="3">
    <source>
        <dbReference type="ARBA" id="ARBA00023082"/>
    </source>
</evidence>
<comment type="similarity">
    <text evidence="1">Belongs to the sigma-70 factor family. ECF subfamily.</text>
</comment>
<dbReference type="Pfam" id="PF08281">
    <property type="entry name" value="Sigma70_r4_2"/>
    <property type="match status" value="1"/>
</dbReference>
<dbReference type="InterPro" id="IPR013324">
    <property type="entry name" value="RNA_pol_sigma_r3/r4-like"/>
</dbReference>
<dbReference type="PANTHER" id="PTHR43133:SF51">
    <property type="entry name" value="RNA POLYMERASE SIGMA FACTOR"/>
    <property type="match status" value="1"/>
</dbReference>
<dbReference type="InterPro" id="IPR007627">
    <property type="entry name" value="RNA_pol_sigma70_r2"/>
</dbReference>
<dbReference type="GO" id="GO:0003677">
    <property type="term" value="F:DNA binding"/>
    <property type="evidence" value="ECO:0007669"/>
    <property type="project" value="InterPro"/>
</dbReference>
<accession>G8M0W6</accession>
<dbReference type="InterPro" id="IPR039425">
    <property type="entry name" value="RNA_pol_sigma-70-like"/>
</dbReference>
<dbReference type="eggNOG" id="COG1595">
    <property type="taxonomic scope" value="Bacteria"/>
</dbReference>
<dbReference type="Gene3D" id="1.10.10.10">
    <property type="entry name" value="Winged helix-like DNA-binding domain superfamily/Winged helix DNA-binding domain"/>
    <property type="match status" value="1"/>
</dbReference>
<dbReference type="GO" id="GO:0006352">
    <property type="term" value="P:DNA-templated transcription initiation"/>
    <property type="evidence" value="ECO:0007669"/>
    <property type="project" value="InterPro"/>
</dbReference>
<dbReference type="STRING" id="720554.Clocl_3756"/>
<dbReference type="InterPro" id="IPR036388">
    <property type="entry name" value="WH-like_DNA-bd_sf"/>
</dbReference>
<proteinExistence type="inferred from homology"/>
<dbReference type="RefSeq" id="WP_014256717.1">
    <property type="nucleotide sequence ID" value="NC_016627.1"/>
</dbReference>
<reference evidence="8" key="1">
    <citation type="submission" date="2011-12" db="EMBL/GenBank/DDBJ databases">
        <title>Complete sequence of Clostridium clariflavum DSM 19732.</title>
        <authorList>
            <consortium name="US DOE Joint Genome Institute"/>
            <person name="Lucas S."/>
            <person name="Han J."/>
            <person name="Lapidus A."/>
            <person name="Cheng J.-F."/>
            <person name="Goodwin L."/>
            <person name="Pitluck S."/>
            <person name="Peters L."/>
            <person name="Teshima H."/>
            <person name="Detter J.C."/>
            <person name="Han C."/>
            <person name="Tapia R."/>
            <person name="Land M."/>
            <person name="Hauser L."/>
            <person name="Kyrpides N."/>
            <person name="Ivanova N."/>
            <person name="Pagani I."/>
            <person name="Kitzmiller T."/>
            <person name="Lynd L."/>
            <person name="Izquierdo J."/>
            <person name="Woyke T."/>
        </authorList>
    </citation>
    <scope>NUCLEOTIDE SEQUENCE [LARGE SCALE GENOMIC DNA]</scope>
    <source>
        <strain evidence="8">DSM 19732 / NBRC 101661 / EBR45</strain>
    </source>
</reference>
<dbReference type="SUPFAM" id="SSF88659">
    <property type="entry name" value="Sigma3 and sigma4 domains of RNA polymerase sigma factors"/>
    <property type="match status" value="1"/>
</dbReference>
<evidence type="ECO:0000259" key="5">
    <source>
        <dbReference type="Pfam" id="PF04542"/>
    </source>
</evidence>
<dbReference type="Gene3D" id="1.10.1740.10">
    <property type="match status" value="1"/>
</dbReference>
<protein>
    <submittedName>
        <fullName evidence="7">RNA polymerase, sigma subunit, SigV</fullName>
    </submittedName>
</protein>
<dbReference type="SUPFAM" id="SSF88946">
    <property type="entry name" value="Sigma2 domain of RNA polymerase sigma factors"/>
    <property type="match status" value="1"/>
</dbReference>
<dbReference type="KEGG" id="ccl:Clocl_3756"/>
<keyword evidence="4" id="KW-0804">Transcription</keyword>
<evidence type="ECO:0000256" key="1">
    <source>
        <dbReference type="ARBA" id="ARBA00010641"/>
    </source>
</evidence>
<dbReference type="Pfam" id="PF04542">
    <property type="entry name" value="Sigma70_r2"/>
    <property type="match status" value="1"/>
</dbReference>
<dbReference type="CDD" id="cd06171">
    <property type="entry name" value="Sigma70_r4"/>
    <property type="match status" value="1"/>
</dbReference>
<evidence type="ECO:0000256" key="4">
    <source>
        <dbReference type="ARBA" id="ARBA00023163"/>
    </source>
</evidence>
<dbReference type="AlphaFoldDB" id="G8M0W6"/>
<dbReference type="GO" id="GO:0016987">
    <property type="term" value="F:sigma factor activity"/>
    <property type="evidence" value="ECO:0007669"/>
    <property type="project" value="UniProtKB-KW"/>
</dbReference>
<organism evidence="7 8">
    <name type="scientific">Acetivibrio clariflavus (strain DSM 19732 / NBRC 101661 / EBR45)</name>
    <name type="common">Clostridium clariflavum</name>
    <dbReference type="NCBI Taxonomy" id="720554"/>
    <lineage>
        <taxon>Bacteria</taxon>
        <taxon>Bacillati</taxon>
        <taxon>Bacillota</taxon>
        <taxon>Clostridia</taxon>
        <taxon>Eubacteriales</taxon>
        <taxon>Oscillospiraceae</taxon>
        <taxon>Acetivibrio</taxon>
    </lineage>
</organism>
<dbReference type="InterPro" id="IPR013249">
    <property type="entry name" value="RNA_pol_sigma70_r4_t2"/>
</dbReference>
<feature type="domain" description="RNA polymerase sigma factor 70 region 4 type 2" evidence="6">
    <location>
        <begin position="103"/>
        <end position="154"/>
    </location>
</feature>
<evidence type="ECO:0000256" key="2">
    <source>
        <dbReference type="ARBA" id="ARBA00023015"/>
    </source>
</evidence>
<dbReference type="EMBL" id="CP003065">
    <property type="protein sequence ID" value="AEV70209.1"/>
    <property type="molecule type" value="Genomic_DNA"/>
</dbReference>
<dbReference type="NCBIfam" id="TIGR02937">
    <property type="entry name" value="sigma70-ECF"/>
    <property type="match status" value="1"/>
</dbReference>
<keyword evidence="2" id="KW-0805">Transcription regulation</keyword>
<keyword evidence="3" id="KW-0731">Sigma factor</keyword>
<keyword evidence="8" id="KW-1185">Reference proteome</keyword>
<sequence>MSHLGNEQEEKIEQTILKKYNSYYRMAMSFVHNEEDAADIVQEGAYKAIKNSNSLKHIEYAETWVYRIMMNEIYKRLNTKKTKSIDDGNFIDLQVEDKYENIDLMRALDSMPDNDKAVIQLKYFEDLKLDEIAYILGENLSTVKSRLYRGLKKLRCKMDDLDMKGDD</sequence>
<dbReference type="InterPro" id="IPR014284">
    <property type="entry name" value="RNA_pol_sigma-70_dom"/>
</dbReference>
<dbReference type="InterPro" id="IPR013325">
    <property type="entry name" value="RNA_pol_sigma_r2"/>
</dbReference>
<dbReference type="HOGENOM" id="CLU_047691_3_1_9"/>
<evidence type="ECO:0000259" key="6">
    <source>
        <dbReference type="Pfam" id="PF08281"/>
    </source>
</evidence>
<feature type="domain" description="RNA polymerase sigma-70 region 2" evidence="5">
    <location>
        <begin position="22"/>
        <end position="80"/>
    </location>
</feature>
<dbReference type="Proteomes" id="UP000005435">
    <property type="component" value="Chromosome"/>
</dbReference>
<name>G8M0W6_ACECE</name>